<dbReference type="Proteomes" id="UP001596047">
    <property type="component" value="Unassembled WGS sequence"/>
</dbReference>
<keyword evidence="3" id="KW-1185">Reference proteome</keyword>
<evidence type="ECO:0000259" key="1">
    <source>
        <dbReference type="PROSITE" id="PS51819"/>
    </source>
</evidence>
<evidence type="ECO:0000313" key="3">
    <source>
        <dbReference type="Proteomes" id="UP001596047"/>
    </source>
</evidence>
<keyword evidence="2" id="KW-0560">Oxidoreductase</keyword>
<proteinExistence type="predicted"/>
<dbReference type="InterPro" id="IPR029068">
    <property type="entry name" value="Glyas_Bleomycin-R_OHBP_Dase"/>
</dbReference>
<dbReference type="Pfam" id="PF00903">
    <property type="entry name" value="Glyoxalase"/>
    <property type="match status" value="2"/>
</dbReference>
<comment type="caution">
    <text evidence="2">The sequence shown here is derived from an EMBL/GenBank/DDBJ whole genome shotgun (WGS) entry which is preliminary data.</text>
</comment>
<sequence>MSLQTAGIHHITAFAGNPQANVDFYAGVLGLRMVKKTINFDAPEVYHLYFGNEQGSPGTIITFFPSPGSPKGRIGGGQVGVTSYVVPKGALPFWENRLASFGIETTRTTRFSEEYLQFKDNEGLGLEIVEREKGAPSSWSFDGITAGQAIKGFGGAILFSTNYAQTMHALEHILGFAKAAENGEYARFQSTGDIGNVVDVPLANMNWGVGGAGTVHHIAWRAQDFAQHEEWRNTVESSGYHPTPVIDRQYFNAIYFREAGGILFEIATDPPGFANDEPAESLGQKLMLPNWFEPHRDQIEANLYPIEVRVVAPSKQ</sequence>
<dbReference type="InterPro" id="IPR037523">
    <property type="entry name" value="VOC_core"/>
</dbReference>
<keyword evidence="2" id="KW-0223">Dioxygenase</keyword>
<accession>A0ABW0VUC7</accession>
<dbReference type="InterPro" id="IPR052537">
    <property type="entry name" value="Extradiol_RC_dioxygenase"/>
</dbReference>
<dbReference type="PANTHER" id="PTHR36110:SF2">
    <property type="entry name" value="RING-CLEAVING DIOXYGENASE MHQE-RELATED"/>
    <property type="match status" value="1"/>
</dbReference>
<feature type="domain" description="VOC" evidence="1">
    <location>
        <begin position="152"/>
        <end position="269"/>
    </location>
</feature>
<dbReference type="Gene3D" id="3.10.180.10">
    <property type="entry name" value="2,3-Dihydroxybiphenyl 1,2-Dioxygenase, domain 1"/>
    <property type="match status" value="2"/>
</dbReference>
<dbReference type="CDD" id="cd08347">
    <property type="entry name" value="PcpA_C_like"/>
    <property type="match status" value="1"/>
</dbReference>
<dbReference type="PANTHER" id="PTHR36110">
    <property type="entry name" value="RING-CLEAVING DIOXYGENASE MHQE-RELATED"/>
    <property type="match status" value="1"/>
</dbReference>
<dbReference type="InterPro" id="IPR004360">
    <property type="entry name" value="Glyas_Fos-R_dOase_dom"/>
</dbReference>
<dbReference type="GO" id="GO:0051213">
    <property type="term" value="F:dioxygenase activity"/>
    <property type="evidence" value="ECO:0007669"/>
    <property type="project" value="UniProtKB-KW"/>
</dbReference>
<gene>
    <name evidence="2" type="ORF">ACFPYJ_01455</name>
</gene>
<dbReference type="EMBL" id="JBHSOW010000007">
    <property type="protein sequence ID" value="MFC5647800.1"/>
    <property type="molecule type" value="Genomic_DNA"/>
</dbReference>
<protein>
    <submittedName>
        <fullName evidence="2">Ring-cleaving dioxygenase</fullName>
    </submittedName>
</protein>
<name>A0ABW0VUC7_9BACL</name>
<reference evidence="3" key="1">
    <citation type="journal article" date="2019" name="Int. J. Syst. Evol. Microbiol.">
        <title>The Global Catalogue of Microorganisms (GCM) 10K type strain sequencing project: providing services to taxonomists for standard genome sequencing and annotation.</title>
        <authorList>
            <consortium name="The Broad Institute Genomics Platform"/>
            <consortium name="The Broad Institute Genome Sequencing Center for Infectious Disease"/>
            <person name="Wu L."/>
            <person name="Ma J."/>
        </authorList>
    </citation>
    <scope>NUCLEOTIDE SEQUENCE [LARGE SCALE GENOMIC DNA]</scope>
    <source>
        <strain evidence="3">CGMCC 1.3240</strain>
    </source>
</reference>
<feature type="domain" description="VOC" evidence="1">
    <location>
        <begin position="7"/>
        <end position="131"/>
    </location>
</feature>
<dbReference type="RefSeq" id="WP_379186257.1">
    <property type="nucleotide sequence ID" value="NZ_JBHSOW010000007.1"/>
</dbReference>
<organism evidence="2 3">
    <name type="scientific">Paenibacillus solisilvae</name>
    <dbReference type="NCBI Taxonomy" id="2486751"/>
    <lineage>
        <taxon>Bacteria</taxon>
        <taxon>Bacillati</taxon>
        <taxon>Bacillota</taxon>
        <taxon>Bacilli</taxon>
        <taxon>Bacillales</taxon>
        <taxon>Paenibacillaceae</taxon>
        <taxon>Paenibacillus</taxon>
    </lineage>
</organism>
<dbReference type="PROSITE" id="PS51819">
    <property type="entry name" value="VOC"/>
    <property type="match status" value="2"/>
</dbReference>
<dbReference type="SUPFAM" id="SSF54593">
    <property type="entry name" value="Glyoxalase/Bleomycin resistance protein/Dihydroxybiphenyl dioxygenase"/>
    <property type="match status" value="1"/>
</dbReference>
<evidence type="ECO:0000313" key="2">
    <source>
        <dbReference type="EMBL" id="MFC5647800.1"/>
    </source>
</evidence>